<organism evidence="4">
    <name type="scientific">Rodentolepis nana</name>
    <name type="common">Dwarf tapeworm</name>
    <name type="synonym">Hymenolepis nana</name>
    <dbReference type="NCBI Taxonomy" id="102285"/>
    <lineage>
        <taxon>Eukaryota</taxon>
        <taxon>Metazoa</taxon>
        <taxon>Spiralia</taxon>
        <taxon>Lophotrochozoa</taxon>
        <taxon>Platyhelminthes</taxon>
        <taxon>Cestoda</taxon>
        <taxon>Eucestoda</taxon>
        <taxon>Cyclophyllidea</taxon>
        <taxon>Hymenolepididae</taxon>
        <taxon>Rodentolepis</taxon>
    </lineage>
</organism>
<dbReference type="WBParaSite" id="HNAJ_0001354801-mRNA-1">
    <property type="protein sequence ID" value="HNAJ_0001354801-mRNA-1"/>
    <property type="gene ID" value="HNAJ_0001354801"/>
</dbReference>
<dbReference type="Proteomes" id="UP000278807">
    <property type="component" value="Unassembled WGS sequence"/>
</dbReference>
<evidence type="ECO:0000313" key="4">
    <source>
        <dbReference type="WBParaSite" id="HNAJ_0001354801-mRNA-1"/>
    </source>
</evidence>
<reference evidence="2 3" key="2">
    <citation type="submission" date="2018-11" db="EMBL/GenBank/DDBJ databases">
        <authorList>
            <consortium name="Pathogen Informatics"/>
        </authorList>
    </citation>
    <scope>NUCLEOTIDE SEQUENCE [LARGE SCALE GENOMIC DNA]</scope>
</reference>
<evidence type="ECO:0000256" key="1">
    <source>
        <dbReference type="SAM" id="MobiDB-lite"/>
    </source>
</evidence>
<name>A0A0R3U099_RODNA</name>
<evidence type="ECO:0000313" key="2">
    <source>
        <dbReference type="EMBL" id="VDO16188.1"/>
    </source>
</evidence>
<dbReference type="AlphaFoldDB" id="A0A0R3U099"/>
<feature type="compositionally biased region" description="Low complexity" evidence="1">
    <location>
        <begin position="190"/>
        <end position="205"/>
    </location>
</feature>
<sequence>MSSDQTDKSRSDNTERRGMLMKAVRFEDLQTPQHNLKEVKESSKLEFSCPFSCSTLLIDQTRCSESCQSMSANTVDQRPSQLAVPTVQLIEGKSAQLSDSTVLTGSSDPSLLPRTPSAARRLNASKDVARKPVDISHLKVKAPQAAENPLKSLLLNFSRRYSGPSLTSPSLNAPQPPSNVTHAVTQYTASSTFSSRASPPSSTLPSLPPPRFSSSPIPPSSPSAPPHRKPVDIVEVVEQHNVEEEVRIEEECDKFQIIVNFIA</sequence>
<dbReference type="EMBL" id="UZAE01015569">
    <property type="protein sequence ID" value="VDO16188.1"/>
    <property type="molecule type" value="Genomic_DNA"/>
</dbReference>
<accession>A0A0R3U099</accession>
<gene>
    <name evidence="2" type="ORF">HNAJ_LOCUS13522</name>
</gene>
<reference evidence="4" key="1">
    <citation type="submission" date="2017-02" db="UniProtKB">
        <authorList>
            <consortium name="WormBaseParasite"/>
        </authorList>
    </citation>
    <scope>IDENTIFICATION</scope>
</reference>
<feature type="region of interest" description="Disordered" evidence="1">
    <location>
        <begin position="189"/>
        <end position="231"/>
    </location>
</feature>
<proteinExistence type="predicted"/>
<feature type="compositionally biased region" description="Pro residues" evidence="1">
    <location>
        <begin position="206"/>
        <end position="225"/>
    </location>
</feature>
<keyword evidence="3" id="KW-1185">Reference proteome</keyword>
<evidence type="ECO:0000313" key="3">
    <source>
        <dbReference type="Proteomes" id="UP000278807"/>
    </source>
</evidence>
<protein>
    <submittedName>
        <fullName evidence="4">Flocculation protein FLO11-like</fullName>
    </submittedName>
</protein>